<comment type="caution">
    <text evidence="11">The sequence shown here is derived from an EMBL/GenBank/DDBJ whole genome shotgun (WGS) entry which is preliminary data.</text>
</comment>
<comment type="subunit">
    <text evidence="9">Component of the NuA4 histone acetyltransferase complex.</text>
</comment>
<name>A0A8H6S3U9_MYCCL</name>
<dbReference type="PANTHER" id="PTHR13476">
    <property type="entry name" value="CHROMATIN MODIFICATION-RELATED PROTEIN MEAF6"/>
    <property type="match status" value="1"/>
</dbReference>
<evidence type="ECO:0000256" key="6">
    <source>
        <dbReference type="ARBA" id="ARBA00023054"/>
    </source>
</evidence>
<gene>
    <name evidence="11" type="ORF">HMN09_01246200</name>
</gene>
<dbReference type="GO" id="GO:0005634">
    <property type="term" value="C:nucleus"/>
    <property type="evidence" value="ECO:0007669"/>
    <property type="project" value="UniProtKB-SubCell"/>
</dbReference>
<dbReference type="Proteomes" id="UP000613580">
    <property type="component" value="Unassembled WGS sequence"/>
</dbReference>
<protein>
    <recommendedName>
        <fullName evidence="3 9">Chromatin modification-related protein EAF6</fullName>
    </recommendedName>
</protein>
<keyword evidence="5 9" id="KW-0805">Transcription regulation</keyword>
<evidence type="ECO:0000256" key="4">
    <source>
        <dbReference type="ARBA" id="ARBA00022853"/>
    </source>
</evidence>
<keyword evidence="9" id="KW-0227">DNA damage</keyword>
<feature type="compositionally biased region" description="Basic residues" evidence="10">
    <location>
        <begin position="141"/>
        <end position="155"/>
    </location>
</feature>
<dbReference type="OrthoDB" id="440324at2759"/>
<dbReference type="GO" id="GO:0006281">
    <property type="term" value="P:DNA repair"/>
    <property type="evidence" value="ECO:0007669"/>
    <property type="project" value="UniProtKB-UniRule"/>
</dbReference>
<reference evidence="11" key="1">
    <citation type="submission" date="2020-05" db="EMBL/GenBank/DDBJ databases">
        <title>Mycena genomes resolve the evolution of fungal bioluminescence.</title>
        <authorList>
            <person name="Tsai I.J."/>
        </authorList>
    </citation>
    <scope>NUCLEOTIDE SEQUENCE</scope>
    <source>
        <strain evidence="11">110903Hualien_Pintung</strain>
    </source>
</reference>
<dbReference type="EMBL" id="JACAZE010000024">
    <property type="protein sequence ID" value="KAF7291551.1"/>
    <property type="molecule type" value="Genomic_DNA"/>
</dbReference>
<evidence type="ECO:0000313" key="11">
    <source>
        <dbReference type="EMBL" id="KAF7291551.1"/>
    </source>
</evidence>
<evidence type="ECO:0000256" key="5">
    <source>
        <dbReference type="ARBA" id="ARBA00023015"/>
    </source>
</evidence>
<comment type="subcellular location">
    <subcellularLocation>
        <location evidence="1 9">Nucleus</location>
    </subcellularLocation>
</comment>
<dbReference type="GO" id="GO:0006325">
    <property type="term" value="P:chromatin organization"/>
    <property type="evidence" value="ECO:0007669"/>
    <property type="project" value="UniProtKB-KW"/>
</dbReference>
<evidence type="ECO:0000256" key="1">
    <source>
        <dbReference type="ARBA" id="ARBA00004123"/>
    </source>
</evidence>
<keyword evidence="6" id="KW-0175">Coiled coil</keyword>
<organism evidence="11 12">
    <name type="scientific">Mycena chlorophos</name>
    <name type="common">Agaric fungus</name>
    <name type="synonym">Agaricus chlorophos</name>
    <dbReference type="NCBI Taxonomy" id="658473"/>
    <lineage>
        <taxon>Eukaryota</taxon>
        <taxon>Fungi</taxon>
        <taxon>Dikarya</taxon>
        <taxon>Basidiomycota</taxon>
        <taxon>Agaricomycotina</taxon>
        <taxon>Agaricomycetes</taxon>
        <taxon>Agaricomycetidae</taxon>
        <taxon>Agaricales</taxon>
        <taxon>Marasmiineae</taxon>
        <taxon>Mycenaceae</taxon>
        <taxon>Mycena</taxon>
    </lineage>
</organism>
<keyword evidence="8 9" id="KW-0539">Nucleus</keyword>
<keyword evidence="12" id="KW-1185">Reference proteome</keyword>
<evidence type="ECO:0000256" key="8">
    <source>
        <dbReference type="ARBA" id="ARBA00023242"/>
    </source>
</evidence>
<keyword evidence="4 9" id="KW-0156">Chromatin regulator</keyword>
<dbReference type="Pfam" id="PF09340">
    <property type="entry name" value="NuA4"/>
    <property type="match status" value="1"/>
</dbReference>
<feature type="region of interest" description="Disordered" evidence="10">
    <location>
        <begin position="105"/>
        <end position="182"/>
    </location>
</feature>
<proteinExistence type="inferred from homology"/>
<dbReference type="GO" id="GO:0035267">
    <property type="term" value="C:NuA4 histone acetyltransferase complex"/>
    <property type="evidence" value="ECO:0007669"/>
    <property type="project" value="UniProtKB-UniRule"/>
</dbReference>
<evidence type="ECO:0000256" key="9">
    <source>
        <dbReference type="RuleBase" id="RU368022"/>
    </source>
</evidence>
<evidence type="ECO:0000256" key="3">
    <source>
        <dbReference type="ARBA" id="ARBA00018504"/>
    </source>
</evidence>
<evidence type="ECO:0000256" key="10">
    <source>
        <dbReference type="SAM" id="MobiDB-lite"/>
    </source>
</evidence>
<evidence type="ECO:0000256" key="7">
    <source>
        <dbReference type="ARBA" id="ARBA00023163"/>
    </source>
</evidence>
<sequence length="182" mass="20643">MADASVLDDKARYEVLKEELKKALPKKRAIDQQLAQIEAQIYDLEKTYLTDTNSHNGGNIITGFEGYLKNTNASRRKYDVADSERLFSNSSLTYLKSLELLRDGEETDDASVFKQPSTPGALTTVVVPPAAGRPEMDQSQIKKHRDREYQRRKRASASQRDTSDEETIPTSSRRNKKARMDD</sequence>
<accession>A0A8H6S3U9</accession>
<feature type="compositionally biased region" description="Basic residues" evidence="10">
    <location>
        <begin position="173"/>
        <end position="182"/>
    </location>
</feature>
<dbReference type="AlphaFoldDB" id="A0A8H6S3U9"/>
<keyword evidence="9" id="KW-0234">DNA repair</keyword>
<dbReference type="InterPro" id="IPR015418">
    <property type="entry name" value="Eaf6"/>
</dbReference>
<comment type="function">
    <text evidence="9">Component of the NuA4 histone acetyltransferase complex which is involved in transcriptional activation of selected genes principally by acetylation of nucleosomal histone H4 and H2A. The NuA4 complex is also involved in DNA repair.</text>
</comment>
<keyword evidence="7 9" id="KW-0804">Transcription</keyword>
<evidence type="ECO:0000313" key="12">
    <source>
        <dbReference type="Proteomes" id="UP000613580"/>
    </source>
</evidence>
<evidence type="ECO:0000256" key="2">
    <source>
        <dbReference type="ARBA" id="ARBA00010916"/>
    </source>
</evidence>
<comment type="similarity">
    <text evidence="2 9">Belongs to the EAF6 family.</text>
</comment>